<dbReference type="AlphaFoldDB" id="A0A1H3KDB0"/>
<dbReference type="STRING" id="321339.SAMN05444340_10970"/>
<feature type="domain" description="HIT" evidence="4">
    <location>
        <begin position="10"/>
        <end position="120"/>
    </location>
</feature>
<dbReference type="OrthoDB" id="9784774at2"/>
<dbReference type="PRINTS" id="PR00332">
    <property type="entry name" value="HISTRIAD"/>
</dbReference>
<dbReference type="Gene3D" id="3.30.428.10">
    <property type="entry name" value="HIT-like"/>
    <property type="match status" value="1"/>
</dbReference>
<sequence length="122" mass="13568">MPFEYDDQNIFAKILRGEIPNDTVLETEHSLAFRDIRPQAPIHVLVIPRGRYVSFDHFAQEASEAEIVDFVRAVGEVCRMAGVEADGFRLIANAGKHGVQDVPHLHVHILAGRSLGRMLSPA</sequence>
<protein>
    <submittedName>
        <fullName evidence="5">Histidine triad (HIT) family protein</fullName>
    </submittedName>
</protein>
<dbReference type="PROSITE" id="PS51084">
    <property type="entry name" value="HIT_2"/>
    <property type="match status" value="1"/>
</dbReference>
<evidence type="ECO:0000256" key="1">
    <source>
        <dbReference type="PIRSR" id="PIRSR601310-1"/>
    </source>
</evidence>
<dbReference type="PROSITE" id="PS00892">
    <property type="entry name" value="HIT_1"/>
    <property type="match status" value="1"/>
</dbReference>
<evidence type="ECO:0000256" key="2">
    <source>
        <dbReference type="PIRSR" id="PIRSR601310-3"/>
    </source>
</evidence>
<reference evidence="5 6" key="1">
    <citation type="submission" date="2016-10" db="EMBL/GenBank/DDBJ databases">
        <authorList>
            <person name="de Groot N.N."/>
        </authorList>
    </citation>
    <scope>NUCLEOTIDE SEQUENCE [LARGE SCALE GENOMIC DNA]</scope>
    <source>
        <strain evidence="5 6">DSM 26880</strain>
    </source>
</reference>
<dbReference type="CDD" id="cd01276">
    <property type="entry name" value="PKCI_related"/>
    <property type="match status" value="1"/>
</dbReference>
<proteinExistence type="predicted"/>
<feature type="short sequence motif" description="Histidine triad motif" evidence="2 3">
    <location>
        <begin position="104"/>
        <end position="108"/>
    </location>
</feature>
<dbReference type="EMBL" id="FNPF01000009">
    <property type="protein sequence ID" value="SDY50147.1"/>
    <property type="molecule type" value="Genomic_DNA"/>
</dbReference>
<organism evidence="5 6">
    <name type="scientific">Citreimonas salinaria</name>
    <dbReference type="NCBI Taxonomy" id="321339"/>
    <lineage>
        <taxon>Bacteria</taxon>
        <taxon>Pseudomonadati</taxon>
        <taxon>Pseudomonadota</taxon>
        <taxon>Alphaproteobacteria</taxon>
        <taxon>Rhodobacterales</taxon>
        <taxon>Roseobacteraceae</taxon>
        <taxon>Citreimonas</taxon>
    </lineage>
</organism>
<dbReference type="Pfam" id="PF01230">
    <property type="entry name" value="HIT"/>
    <property type="match status" value="1"/>
</dbReference>
<dbReference type="InterPro" id="IPR011146">
    <property type="entry name" value="HIT-like"/>
</dbReference>
<accession>A0A1H3KDB0</accession>
<evidence type="ECO:0000313" key="5">
    <source>
        <dbReference type="EMBL" id="SDY50147.1"/>
    </source>
</evidence>
<dbReference type="SUPFAM" id="SSF54197">
    <property type="entry name" value="HIT-like"/>
    <property type="match status" value="1"/>
</dbReference>
<evidence type="ECO:0000313" key="6">
    <source>
        <dbReference type="Proteomes" id="UP000199286"/>
    </source>
</evidence>
<dbReference type="Proteomes" id="UP000199286">
    <property type="component" value="Unassembled WGS sequence"/>
</dbReference>
<name>A0A1H3KDB0_9RHOB</name>
<dbReference type="InterPro" id="IPR036265">
    <property type="entry name" value="HIT-like_sf"/>
</dbReference>
<keyword evidence="6" id="KW-1185">Reference proteome</keyword>
<dbReference type="GO" id="GO:0003824">
    <property type="term" value="F:catalytic activity"/>
    <property type="evidence" value="ECO:0007669"/>
    <property type="project" value="InterPro"/>
</dbReference>
<dbReference type="PANTHER" id="PTHR23089">
    <property type="entry name" value="HISTIDINE TRIAD HIT PROTEIN"/>
    <property type="match status" value="1"/>
</dbReference>
<evidence type="ECO:0000259" key="4">
    <source>
        <dbReference type="PROSITE" id="PS51084"/>
    </source>
</evidence>
<feature type="active site" description="Tele-AMP-histidine intermediate" evidence="1">
    <location>
        <position position="106"/>
    </location>
</feature>
<evidence type="ECO:0000256" key="3">
    <source>
        <dbReference type="PROSITE-ProRule" id="PRU00464"/>
    </source>
</evidence>
<dbReference type="InterPro" id="IPR019808">
    <property type="entry name" value="Histidine_triad_CS"/>
</dbReference>
<dbReference type="RefSeq" id="WP_089883683.1">
    <property type="nucleotide sequence ID" value="NZ_FNPF01000009.1"/>
</dbReference>
<dbReference type="InterPro" id="IPR001310">
    <property type="entry name" value="Histidine_triad_HIT"/>
</dbReference>
<gene>
    <name evidence="5" type="ORF">SAMN05444340_10970</name>
</gene>